<evidence type="ECO:0000313" key="3">
    <source>
        <dbReference type="EMBL" id="JAG06519.1"/>
    </source>
</evidence>
<dbReference type="AlphaFoldDB" id="A0A0A9WFE7"/>
<feature type="region of interest" description="Disordered" evidence="1">
    <location>
        <begin position="1"/>
        <end position="59"/>
    </location>
</feature>
<feature type="compositionally biased region" description="Low complexity" evidence="1">
    <location>
        <begin position="30"/>
        <end position="41"/>
    </location>
</feature>
<dbReference type="InterPro" id="IPR013103">
    <property type="entry name" value="RVT_2"/>
</dbReference>
<organism evidence="3">
    <name type="scientific">Lygus hesperus</name>
    <name type="common">Western plant bug</name>
    <dbReference type="NCBI Taxonomy" id="30085"/>
    <lineage>
        <taxon>Eukaryota</taxon>
        <taxon>Metazoa</taxon>
        <taxon>Ecdysozoa</taxon>
        <taxon>Arthropoda</taxon>
        <taxon>Hexapoda</taxon>
        <taxon>Insecta</taxon>
        <taxon>Pterygota</taxon>
        <taxon>Neoptera</taxon>
        <taxon>Paraneoptera</taxon>
        <taxon>Hemiptera</taxon>
        <taxon>Heteroptera</taxon>
        <taxon>Panheteroptera</taxon>
        <taxon>Cimicomorpha</taxon>
        <taxon>Miridae</taxon>
        <taxon>Mirini</taxon>
        <taxon>Lygus</taxon>
    </lineage>
</organism>
<accession>A0A0A9WFE7</accession>
<reference evidence="3" key="1">
    <citation type="journal article" date="2014" name="PLoS ONE">
        <title>Transcriptome-Based Identification of ABC Transporters in the Western Tarnished Plant Bug Lygus hesperus.</title>
        <authorList>
            <person name="Hull J.J."/>
            <person name="Chaney K."/>
            <person name="Geib S.M."/>
            <person name="Fabrick J.A."/>
            <person name="Brent C.S."/>
            <person name="Walsh D."/>
            <person name="Lavine L.C."/>
        </authorList>
    </citation>
    <scope>NUCLEOTIDE SEQUENCE</scope>
</reference>
<protein>
    <submittedName>
        <fullName evidence="3">Retrovirus-related Pol polyprotein from transposon TNT 1-94</fullName>
    </submittedName>
</protein>
<dbReference type="Pfam" id="PF07727">
    <property type="entry name" value="RVT_2"/>
    <property type="match status" value="2"/>
</dbReference>
<evidence type="ECO:0000313" key="4">
    <source>
        <dbReference type="EMBL" id="JAG06522.1"/>
    </source>
</evidence>
<dbReference type="CDD" id="cd09272">
    <property type="entry name" value="RNase_HI_RT_Ty1"/>
    <property type="match status" value="1"/>
</dbReference>
<evidence type="ECO:0000256" key="1">
    <source>
        <dbReference type="SAM" id="MobiDB-lite"/>
    </source>
</evidence>
<feature type="compositionally biased region" description="Acidic residues" evidence="1">
    <location>
        <begin position="47"/>
        <end position="59"/>
    </location>
</feature>
<dbReference type="SUPFAM" id="SSF56672">
    <property type="entry name" value="DNA/RNA polymerases"/>
    <property type="match status" value="1"/>
</dbReference>
<feature type="domain" description="Reverse transcriptase Ty1/copia-type" evidence="2">
    <location>
        <begin position="103"/>
        <end position="208"/>
    </location>
</feature>
<dbReference type="PANTHER" id="PTHR11439:SF463">
    <property type="entry name" value="REVERSE TRANSCRIPTASE TY1_COPIA-TYPE DOMAIN-CONTAINING PROTEIN"/>
    <property type="match status" value="1"/>
</dbReference>
<dbReference type="EMBL" id="GBHO01037082">
    <property type="protein sequence ID" value="JAG06522.1"/>
    <property type="molecule type" value="Transcribed_RNA"/>
</dbReference>
<feature type="compositionally biased region" description="Basic residues" evidence="1">
    <location>
        <begin position="1"/>
        <end position="10"/>
    </location>
</feature>
<evidence type="ECO:0000259" key="2">
    <source>
        <dbReference type="Pfam" id="PF07727"/>
    </source>
</evidence>
<dbReference type="InterPro" id="IPR043502">
    <property type="entry name" value="DNA/RNA_pol_sf"/>
</dbReference>
<name>A0A0A9WFE7_LYGHE</name>
<gene>
    <name evidence="3" type="primary">POLX_181</name>
    <name evidence="4" type="synonym">POLX_77</name>
    <name evidence="3" type="ORF">CM83_28502</name>
    <name evidence="4" type="ORF">CM83_28511</name>
</gene>
<dbReference type="PANTHER" id="PTHR11439">
    <property type="entry name" value="GAG-POL-RELATED RETROTRANSPOSON"/>
    <property type="match status" value="1"/>
</dbReference>
<sequence length="618" mass="70716">MVRGRGRPKLVKMTEGPGRRKKVYNMIPKTNNDTDGTNSDTYRQENTDENSSDSDDDVFEDAETGMCETACAAEVNPTEAFAGPESHEWYAAVRKEFSSLLRNKTWSLQEKPQNQKAVGCRLILCNKYKSSGELERRKARLVARGFTQEPKVDYHETYSPVVRLSSLRTVMALAVKHGMVVEQMDVETAYLNGELQENIYMEPPKHFEKILMDIVENENDDEIVETAWKMLREFKGGKKHCKLHKSLYGLKQSGIQWYLKLDGRLKAIGMTPSESDPCVYTRGKGEGAVILAVYVDDIILTSKDPEKLKILKEKMMDEFRMKDLGKIHYCLGLEFDYDFEKGKLKISQRKYINEILKRFKMETANPISTPLDVNVKFEPTEAIPSEMDKYPFRSLIGSLMYLAIGTRPDIDHAVIYLSQFNSCYTEVHWKAAKRILRYLKGTMNRKLIYSRKNEELIGYSDADWGICRIDRHSFSGFVFTLSGAAISWMSKKQRTVALSSVEAELMCISEGVKEAIIYLEKFLRELGFSMSLPIALYNDSQGAQEHLKNPAYRSRTKHIDIRNHFIKQNIQEGLIDLKYLATEDMVADFLTKPLPKSKLDFCSRHAGVIPDEFGPEGA</sequence>
<proteinExistence type="predicted"/>
<dbReference type="EMBL" id="GBHO01037085">
    <property type="protein sequence ID" value="JAG06519.1"/>
    <property type="molecule type" value="Transcribed_RNA"/>
</dbReference>
<feature type="domain" description="Reverse transcriptase Ty1/copia-type" evidence="2">
    <location>
        <begin position="238"/>
        <end position="371"/>
    </location>
</feature>
<dbReference type="GO" id="GO:0071897">
    <property type="term" value="P:DNA biosynthetic process"/>
    <property type="evidence" value="ECO:0007669"/>
    <property type="project" value="UniProtKB-ARBA"/>
</dbReference>
<reference evidence="3" key="2">
    <citation type="submission" date="2014-07" db="EMBL/GenBank/DDBJ databases">
        <authorList>
            <person name="Hull J."/>
        </authorList>
    </citation>
    <scope>NUCLEOTIDE SEQUENCE</scope>
</reference>